<comment type="caution">
    <text evidence="3">The sequence shown here is derived from an EMBL/GenBank/DDBJ whole genome shotgun (WGS) entry which is preliminary data.</text>
</comment>
<dbReference type="InterPro" id="IPR051928">
    <property type="entry name" value="NorD/CobT"/>
</dbReference>
<reference evidence="3" key="2">
    <citation type="submission" date="2021-04" db="EMBL/GenBank/DDBJ databases">
        <authorList>
            <person name="Gilroy R."/>
        </authorList>
    </citation>
    <scope>NUCLEOTIDE SEQUENCE</scope>
    <source>
        <strain evidence="3">CHK195-9823</strain>
    </source>
</reference>
<feature type="compositionally biased region" description="Basic and acidic residues" evidence="1">
    <location>
        <begin position="206"/>
        <end position="216"/>
    </location>
</feature>
<proteinExistence type="predicted"/>
<dbReference type="AlphaFoldDB" id="A0A9D1PBL3"/>
<evidence type="ECO:0000259" key="2">
    <source>
        <dbReference type="Pfam" id="PF11775"/>
    </source>
</evidence>
<evidence type="ECO:0000313" key="4">
    <source>
        <dbReference type="Proteomes" id="UP000886814"/>
    </source>
</evidence>
<sequence>MNERKTGENGAFDIQSRVENLLWAVSGDYGMDMAADVKAWEKSPYIPLYEAVVQGIFRKYFDREKYQAFFARKVYQGMIPSVLEALGRLCIDSAVWKKAVRERPGVENLRKTAFQDILEKDILRLTHTDWGYLENCYLRKDLYGEKFQGRTEKILDRIAAIEDTDSVEDICRCLEEIYWEAYENRLAENFKGLDREVKSLDRDMKEYTDKEKAREEEKEEEEESPVNIFSGHVDPQDNGKQERPRSSMILLDRESSDKMEEYIIRSYGERCIPARVLRELQQQVCTGTHKDCRLHITRGILHGYGKDSTRGEYVKKVRGENLRALESTKLITRQNIQTLANTMKRALLTRSEKETLSSEYGRIQVNKLWNLGRTRNRKLFSREIRREDTDFAVEILIDASGSQQGRQSQVALQGYILSAALSIAGIPHQVTGFCTLGAYTVLTLFRDFDEDWEMDQRIFEFYGSANNRDGLAVKAAAAGLDQRKEENKILILLSDGRPNDIMAGSQNPGYTLPGAKKPEKEPYCLDFALRDTAGEVRKLRNRKIAVLGVFAGEEEDLAAEKKIFGKDFAYIRDLSGFANVVGRYLRKQITELL</sequence>
<feature type="compositionally biased region" description="Basic and acidic residues" evidence="1">
    <location>
        <begin position="234"/>
        <end position="249"/>
    </location>
</feature>
<protein>
    <recommendedName>
        <fullName evidence="2">Cobalamin biosynthesis protein CobT VWA domain-containing protein</fullName>
    </recommendedName>
</protein>
<dbReference type="PANTHER" id="PTHR41248">
    <property type="entry name" value="NORD PROTEIN"/>
    <property type="match status" value="1"/>
</dbReference>
<feature type="region of interest" description="Disordered" evidence="1">
    <location>
        <begin position="206"/>
        <end position="249"/>
    </location>
</feature>
<dbReference type="InterPro" id="IPR025861">
    <property type="entry name" value="CobT_VWA_dom"/>
</dbReference>
<dbReference type="PANTHER" id="PTHR41248:SF1">
    <property type="entry name" value="NORD PROTEIN"/>
    <property type="match status" value="1"/>
</dbReference>
<evidence type="ECO:0000313" key="3">
    <source>
        <dbReference type="EMBL" id="HIV38133.1"/>
    </source>
</evidence>
<evidence type="ECO:0000256" key="1">
    <source>
        <dbReference type="SAM" id="MobiDB-lite"/>
    </source>
</evidence>
<accession>A0A9D1PBL3</accession>
<dbReference type="Pfam" id="PF11775">
    <property type="entry name" value="CobT_C"/>
    <property type="match status" value="1"/>
</dbReference>
<dbReference type="Proteomes" id="UP000886814">
    <property type="component" value="Unassembled WGS sequence"/>
</dbReference>
<name>A0A9D1PBL3_9FIRM</name>
<organism evidence="3 4">
    <name type="scientific">Candidatus Blautia stercorigallinarum</name>
    <dbReference type="NCBI Taxonomy" id="2838501"/>
    <lineage>
        <taxon>Bacteria</taxon>
        <taxon>Bacillati</taxon>
        <taxon>Bacillota</taxon>
        <taxon>Clostridia</taxon>
        <taxon>Lachnospirales</taxon>
        <taxon>Lachnospiraceae</taxon>
        <taxon>Blautia</taxon>
    </lineage>
</organism>
<dbReference type="EMBL" id="DXIQ01000024">
    <property type="protein sequence ID" value="HIV38133.1"/>
    <property type="molecule type" value="Genomic_DNA"/>
</dbReference>
<reference evidence="3" key="1">
    <citation type="journal article" date="2021" name="PeerJ">
        <title>Extensive microbial diversity within the chicken gut microbiome revealed by metagenomics and culture.</title>
        <authorList>
            <person name="Gilroy R."/>
            <person name="Ravi A."/>
            <person name="Getino M."/>
            <person name="Pursley I."/>
            <person name="Horton D.L."/>
            <person name="Alikhan N.F."/>
            <person name="Baker D."/>
            <person name="Gharbi K."/>
            <person name="Hall N."/>
            <person name="Watson M."/>
            <person name="Adriaenssens E.M."/>
            <person name="Foster-Nyarko E."/>
            <person name="Jarju S."/>
            <person name="Secka A."/>
            <person name="Antonio M."/>
            <person name="Oren A."/>
            <person name="Chaudhuri R.R."/>
            <person name="La Ragione R."/>
            <person name="Hildebrand F."/>
            <person name="Pallen M.J."/>
        </authorList>
    </citation>
    <scope>NUCLEOTIDE SEQUENCE</scope>
    <source>
        <strain evidence="3">CHK195-9823</strain>
    </source>
</reference>
<dbReference type="SUPFAM" id="SSF53300">
    <property type="entry name" value="vWA-like"/>
    <property type="match status" value="1"/>
</dbReference>
<feature type="domain" description="Cobalamin biosynthesis protein CobT VWA" evidence="2">
    <location>
        <begin position="387"/>
        <end position="436"/>
    </location>
</feature>
<gene>
    <name evidence="3" type="ORF">H9747_03920</name>
</gene>
<dbReference type="InterPro" id="IPR036465">
    <property type="entry name" value="vWFA_dom_sf"/>
</dbReference>
<dbReference type="Gene3D" id="3.40.50.410">
    <property type="entry name" value="von Willebrand factor, type A domain"/>
    <property type="match status" value="1"/>
</dbReference>